<organism evidence="1 2">
    <name type="scientific">Araneus ventricosus</name>
    <name type="common">Orbweaver spider</name>
    <name type="synonym">Epeira ventricosa</name>
    <dbReference type="NCBI Taxonomy" id="182803"/>
    <lineage>
        <taxon>Eukaryota</taxon>
        <taxon>Metazoa</taxon>
        <taxon>Ecdysozoa</taxon>
        <taxon>Arthropoda</taxon>
        <taxon>Chelicerata</taxon>
        <taxon>Arachnida</taxon>
        <taxon>Araneae</taxon>
        <taxon>Araneomorphae</taxon>
        <taxon>Entelegynae</taxon>
        <taxon>Araneoidea</taxon>
        <taxon>Araneidae</taxon>
        <taxon>Araneus</taxon>
    </lineage>
</organism>
<gene>
    <name evidence="1" type="ORF">AVEN_84284_1</name>
</gene>
<protein>
    <submittedName>
        <fullName evidence="1">Uncharacterized protein</fullName>
    </submittedName>
</protein>
<keyword evidence="2" id="KW-1185">Reference proteome</keyword>
<dbReference type="AlphaFoldDB" id="A0A4Y2K4V2"/>
<evidence type="ECO:0000313" key="2">
    <source>
        <dbReference type="Proteomes" id="UP000499080"/>
    </source>
</evidence>
<accession>A0A4Y2K4V2</accession>
<dbReference type="EMBL" id="BGPR01004187">
    <property type="protein sequence ID" value="GBM96888.1"/>
    <property type="molecule type" value="Genomic_DNA"/>
</dbReference>
<sequence>MRLKLLKPVIHDHSTPRKWRSGTPHHSIFNSSNLGHSQLLRVNPSSTGTPIPNCTCFHSRLFPVLSKAREPRIYTGCISAFMARQSKWSAWMSRQFRNPNFRQHCSNCHWIFASATSFNGQQSNLSGVERS</sequence>
<proteinExistence type="predicted"/>
<evidence type="ECO:0000313" key="1">
    <source>
        <dbReference type="EMBL" id="GBM96888.1"/>
    </source>
</evidence>
<reference evidence="1 2" key="1">
    <citation type="journal article" date="2019" name="Sci. Rep.">
        <title>Orb-weaving spider Araneus ventricosus genome elucidates the spidroin gene catalogue.</title>
        <authorList>
            <person name="Kono N."/>
            <person name="Nakamura H."/>
            <person name="Ohtoshi R."/>
            <person name="Moran D.A.P."/>
            <person name="Shinohara A."/>
            <person name="Yoshida Y."/>
            <person name="Fujiwara M."/>
            <person name="Mori M."/>
            <person name="Tomita M."/>
            <person name="Arakawa K."/>
        </authorList>
    </citation>
    <scope>NUCLEOTIDE SEQUENCE [LARGE SCALE GENOMIC DNA]</scope>
</reference>
<comment type="caution">
    <text evidence="1">The sequence shown here is derived from an EMBL/GenBank/DDBJ whole genome shotgun (WGS) entry which is preliminary data.</text>
</comment>
<dbReference type="Proteomes" id="UP000499080">
    <property type="component" value="Unassembled WGS sequence"/>
</dbReference>
<name>A0A4Y2K4V2_ARAVE</name>